<dbReference type="PANTHER" id="PTHR38834">
    <property type="entry name" value="PERIPLASMIC SUBSTRATE BINDING PROTEIN FAMILY 3"/>
    <property type="match status" value="1"/>
</dbReference>
<dbReference type="Proteomes" id="UP001501321">
    <property type="component" value="Unassembled WGS sequence"/>
</dbReference>
<dbReference type="EMBL" id="BAABFC010000020">
    <property type="protein sequence ID" value="GAA4502315.1"/>
    <property type="molecule type" value="Genomic_DNA"/>
</dbReference>
<dbReference type="InterPro" id="IPR001638">
    <property type="entry name" value="Solute-binding_3/MltF_N"/>
</dbReference>
<feature type="domain" description="Solute-binding protein family 3/N-terminal" evidence="2">
    <location>
        <begin position="34"/>
        <end position="247"/>
    </location>
</feature>
<accession>A0ABP8QGZ8</accession>
<dbReference type="RefSeq" id="WP_345013964.1">
    <property type="nucleotide sequence ID" value="NZ_BAABFC010000020.1"/>
</dbReference>
<feature type="chain" id="PRO_5047401101" evidence="1">
    <location>
        <begin position="26"/>
        <end position="250"/>
    </location>
</feature>
<evidence type="ECO:0000256" key="1">
    <source>
        <dbReference type="SAM" id="SignalP"/>
    </source>
</evidence>
<dbReference type="PANTHER" id="PTHR38834:SF3">
    <property type="entry name" value="SOLUTE-BINDING PROTEIN FAMILY 3_N-TERMINAL DOMAIN-CONTAINING PROTEIN"/>
    <property type="match status" value="1"/>
</dbReference>
<evidence type="ECO:0000313" key="4">
    <source>
        <dbReference type="Proteomes" id="UP001501321"/>
    </source>
</evidence>
<sequence length="250" mass="28316">MVRRRVWVWLWLAVVSGGRALGAWAADAPIQFITEEWPPYNYQEDGRLNGVSVRLVQALQAELGRHEPIRLYPSMRAKRILESQPRTLMFSMFRTAERESKYKWIGPIGRDAIYFYQRPDSPLQIHSLDDAKAVPVVACRQAGLVYDTLVAAGFSNLEASAYNSKQVYGKLLLGRADLAISDSPQGVRYLLRQLNLPADALQQTPVQLLASDLYIAASPDFPDEEIARWQAALERIKAQGVLERLYQELD</sequence>
<reference evidence="4" key="1">
    <citation type="journal article" date="2019" name="Int. J. Syst. Evol. Microbiol.">
        <title>The Global Catalogue of Microorganisms (GCM) 10K type strain sequencing project: providing services to taxonomists for standard genome sequencing and annotation.</title>
        <authorList>
            <consortium name="The Broad Institute Genomics Platform"/>
            <consortium name="The Broad Institute Genome Sequencing Center for Infectious Disease"/>
            <person name="Wu L."/>
            <person name="Ma J."/>
        </authorList>
    </citation>
    <scope>NUCLEOTIDE SEQUENCE [LARGE SCALE GENOMIC DNA]</scope>
    <source>
        <strain evidence="4">JCM 32226</strain>
    </source>
</reference>
<gene>
    <name evidence="3" type="ORF">GCM10023095_26750</name>
</gene>
<protein>
    <submittedName>
        <fullName evidence="3">Transporter substrate-binding domain-containing protein</fullName>
    </submittedName>
</protein>
<feature type="signal peptide" evidence="1">
    <location>
        <begin position="1"/>
        <end position="25"/>
    </location>
</feature>
<dbReference type="SUPFAM" id="SSF53850">
    <property type="entry name" value="Periplasmic binding protein-like II"/>
    <property type="match status" value="1"/>
</dbReference>
<evidence type="ECO:0000259" key="2">
    <source>
        <dbReference type="Pfam" id="PF00497"/>
    </source>
</evidence>
<evidence type="ECO:0000313" key="3">
    <source>
        <dbReference type="EMBL" id="GAA4502315.1"/>
    </source>
</evidence>
<comment type="caution">
    <text evidence="3">The sequence shown here is derived from an EMBL/GenBank/DDBJ whole genome shotgun (WGS) entry which is preliminary data.</text>
</comment>
<dbReference type="Gene3D" id="3.40.190.10">
    <property type="entry name" value="Periplasmic binding protein-like II"/>
    <property type="match status" value="2"/>
</dbReference>
<keyword evidence="1" id="KW-0732">Signal</keyword>
<keyword evidence="4" id="KW-1185">Reference proteome</keyword>
<name>A0ABP8QGZ8_9GAMM</name>
<organism evidence="3 4">
    <name type="scientific">Pseudaeromonas paramecii</name>
    <dbReference type="NCBI Taxonomy" id="2138166"/>
    <lineage>
        <taxon>Bacteria</taxon>
        <taxon>Pseudomonadati</taxon>
        <taxon>Pseudomonadota</taxon>
        <taxon>Gammaproteobacteria</taxon>
        <taxon>Aeromonadales</taxon>
        <taxon>Aeromonadaceae</taxon>
        <taxon>Pseudaeromonas</taxon>
    </lineage>
</organism>
<dbReference type="Pfam" id="PF00497">
    <property type="entry name" value="SBP_bac_3"/>
    <property type="match status" value="1"/>
</dbReference>
<proteinExistence type="predicted"/>